<evidence type="ECO:0000313" key="3">
    <source>
        <dbReference type="Proteomes" id="UP000264492"/>
    </source>
</evidence>
<keyword evidence="1" id="KW-0732">Signal</keyword>
<evidence type="ECO:0000313" key="2">
    <source>
        <dbReference type="EMBL" id="RDZ26593.1"/>
    </source>
</evidence>
<accession>A0A371JY47</accession>
<protein>
    <submittedName>
        <fullName evidence="2">Uncharacterized protein</fullName>
    </submittedName>
</protein>
<dbReference type="Proteomes" id="UP000264492">
    <property type="component" value="Unassembled WGS sequence"/>
</dbReference>
<name>A0A371JY47_9GAMM</name>
<dbReference type="AlphaFoldDB" id="A0A371JY47"/>
<organism evidence="2 3">
    <name type="scientific">Lysobacter silvisoli</name>
    <dbReference type="NCBI Taxonomy" id="2293254"/>
    <lineage>
        <taxon>Bacteria</taxon>
        <taxon>Pseudomonadati</taxon>
        <taxon>Pseudomonadota</taxon>
        <taxon>Gammaproteobacteria</taxon>
        <taxon>Lysobacterales</taxon>
        <taxon>Lysobacteraceae</taxon>
        <taxon>Lysobacter</taxon>
    </lineage>
</organism>
<feature type="chain" id="PRO_5016903472" evidence="1">
    <location>
        <begin position="22"/>
        <end position="153"/>
    </location>
</feature>
<keyword evidence="3" id="KW-1185">Reference proteome</keyword>
<dbReference type="EMBL" id="QTSU01000003">
    <property type="protein sequence ID" value="RDZ26593.1"/>
    <property type="molecule type" value="Genomic_DNA"/>
</dbReference>
<evidence type="ECO:0000256" key="1">
    <source>
        <dbReference type="SAM" id="SignalP"/>
    </source>
</evidence>
<sequence length="153" mass="17075">MRTIAVFAAAWLALWVLPARAEVCTNLVTVQMSAIPEMNGQSGGHLAAHVPNVTPPQGWTQQGRTLFWDRQAWEEAYDQLARQQVPLYCADNAPNGSEAARTIYRQYFAHQCTAANGQGVCTRANDVQVNAVQIVMRRINDRWVVYTAYPTPN</sequence>
<gene>
    <name evidence="2" type="ORF">DX914_16545</name>
</gene>
<comment type="caution">
    <text evidence="2">The sequence shown here is derived from an EMBL/GenBank/DDBJ whole genome shotgun (WGS) entry which is preliminary data.</text>
</comment>
<dbReference type="OrthoDB" id="6025362at2"/>
<dbReference type="RefSeq" id="WP_115860776.1">
    <property type="nucleotide sequence ID" value="NZ_QTSU01000003.1"/>
</dbReference>
<proteinExistence type="predicted"/>
<reference evidence="2 3" key="1">
    <citation type="submission" date="2018-08" db="EMBL/GenBank/DDBJ databases">
        <title>Lysobacter sp. zong2l5, whole genome shotgun sequence.</title>
        <authorList>
            <person name="Zhang X."/>
            <person name="Feng G."/>
            <person name="Zhu H."/>
        </authorList>
    </citation>
    <scope>NUCLEOTIDE SEQUENCE [LARGE SCALE GENOMIC DNA]</scope>
    <source>
        <strain evidence="3">zong2l5</strain>
    </source>
</reference>
<feature type="signal peptide" evidence="1">
    <location>
        <begin position="1"/>
        <end position="21"/>
    </location>
</feature>